<proteinExistence type="inferred from homology"/>
<keyword evidence="3" id="KW-0479">Metal-binding</keyword>
<dbReference type="GO" id="GO:0046872">
    <property type="term" value="F:metal ion binding"/>
    <property type="evidence" value="ECO:0007669"/>
    <property type="project" value="UniProtKB-KW"/>
</dbReference>
<keyword evidence="2 3" id="KW-0186">Copper</keyword>
<reference evidence="7 8" key="1">
    <citation type="journal article" date="2015" name="Int. J. Syst. Evol. Microbiol.">
        <title>Flavisolibacter ginsenosidimutans sp. nov., with ginsenoside-converting activity isolated from soil used for cultivating ginseng.</title>
        <authorList>
            <person name="Zhao Y."/>
            <person name="Liu Q."/>
            <person name="Kang M.S."/>
            <person name="Jin F."/>
            <person name="Yu H."/>
            <person name="Im W.T."/>
        </authorList>
    </citation>
    <scope>NUCLEOTIDE SEQUENCE [LARGE SCALE GENOMIC DNA]</scope>
    <source>
        <strain evidence="7 8">Gsoil 636</strain>
    </source>
</reference>
<feature type="transmembrane region" description="Helical" evidence="5">
    <location>
        <begin position="6"/>
        <end position="23"/>
    </location>
</feature>
<dbReference type="AlphaFoldDB" id="A0A5B8UKN8"/>
<keyword evidence="8" id="KW-1185">Reference proteome</keyword>
<dbReference type="InterPro" id="IPR003782">
    <property type="entry name" value="SCO1/SenC"/>
</dbReference>
<dbReference type="PANTHER" id="PTHR12151:SF25">
    <property type="entry name" value="LINALOOL DEHYDRATASE_ISOMERASE DOMAIN-CONTAINING PROTEIN"/>
    <property type="match status" value="1"/>
</dbReference>
<dbReference type="InterPro" id="IPR036249">
    <property type="entry name" value="Thioredoxin-like_sf"/>
</dbReference>
<keyword evidence="5" id="KW-1133">Transmembrane helix</keyword>
<dbReference type="OrthoDB" id="9811998at2"/>
<evidence type="ECO:0000313" key="7">
    <source>
        <dbReference type="EMBL" id="QEC57244.1"/>
    </source>
</evidence>
<feature type="binding site" evidence="3">
    <location>
        <position position="77"/>
    </location>
    <ligand>
        <name>Cu cation</name>
        <dbReference type="ChEBI" id="CHEBI:23378"/>
    </ligand>
</feature>
<dbReference type="KEGG" id="fgg:FSB75_15505"/>
<keyword evidence="5" id="KW-0812">Transmembrane</keyword>
<dbReference type="EMBL" id="CP042433">
    <property type="protein sequence ID" value="QEC57244.1"/>
    <property type="molecule type" value="Genomic_DNA"/>
</dbReference>
<evidence type="ECO:0000256" key="2">
    <source>
        <dbReference type="ARBA" id="ARBA00023008"/>
    </source>
</evidence>
<feature type="binding site" evidence="3">
    <location>
        <position position="73"/>
    </location>
    <ligand>
        <name>Cu cation</name>
        <dbReference type="ChEBI" id="CHEBI:23378"/>
    </ligand>
</feature>
<evidence type="ECO:0000256" key="3">
    <source>
        <dbReference type="PIRSR" id="PIRSR603782-1"/>
    </source>
</evidence>
<evidence type="ECO:0000256" key="4">
    <source>
        <dbReference type="PIRSR" id="PIRSR603782-2"/>
    </source>
</evidence>
<dbReference type="Pfam" id="PF02630">
    <property type="entry name" value="SCO1-SenC"/>
    <property type="match status" value="1"/>
</dbReference>
<evidence type="ECO:0000256" key="5">
    <source>
        <dbReference type="SAM" id="Phobius"/>
    </source>
</evidence>
<dbReference type="CDD" id="cd02968">
    <property type="entry name" value="SCO"/>
    <property type="match status" value="1"/>
</dbReference>
<feature type="disulfide bond" description="Redox-active" evidence="4">
    <location>
        <begin position="73"/>
        <end position="77"/>
    </location>
</feature>
<dbReference type="InterPro" id="IPR013766">
    <property type="entry name" value="Thioredoxin_domain"/>
</dbReference>
<organism evidence="7 8">
    <name type="scientific">Flavisolibacter ginsenosidimutans</name>
    <dbReference type="NCBI Taxonomy" id="661481"/>
    <lineage>
        <taxon>Bacteria</taxon>
        <taxon>Pseudomonadati</taxon>
        <taxon>Bacteroidota</taxon>
        <taxon>Chitinophagia</taxon>
        <taxon>Chitinophagales</taxon>
        <taxon>Chitinophagaceae</taxon>
        <taxon>Flavisolibacter</taxon>
    </lineage>
</organism>
<comment type="similarity">
    <text evidence="1">Belongs to the SCO1/2 family.</text>
</comment>
<accession>A0A5B8UKN8</accession>
<keyword evidence="5" id="KW-0472">Membrane</keyword>
<dbReference type="RefSeq" id="WP_146789357.1">
    <property type="nucleotide sequence ID" value="NZ_BAABIO010000003.1"/>
</dbReference>
<gene>
    <name evidence="7" type="ORF">FSB75_15505</name>
</gene>
<dbReference type="PROSITE" id="PS51352">
    <property type="entry name" value="THIOREDOXIN_2"/>
    <property type="match status" value="1"/>
</dbReference>
<feature type="domain" description="Thioredoxin" evidence="6">
    <location>
        <begin position="35"/>
        <end position="201"/>
    </location>
</feature>
<keyword evidence="4" id="KW-1015">Disulfide bond</keyword>
<evidence type="ECO:0000259" key="6">
    <source>
        <dbReference type="PROSITE" id="PS51352"/>
    </source>
</evidence>
<dbReference type="Proteomes" id="UP000321204">
    <property type="component" value="Chromosome"/>
</dbReference>
<dbReference type="SUPFAM" id="SSF52833">
    <property type="entry name" value="Thioredoxin-like"/>
    <property type="match status" value="1"/>
</dbReference>
<dbReference type="PANTHER" id="PTHR12151">
    <property type="entry name" value="ELECTRON TRANSPORT PROTIN SCO1/SENC FAMILY MEMBER"/>
    <property type="match status" value="1"/>
</dbReference>
<sequence length="202" mass="23079">MSKKFLVYTLFFLVLALGFYFTLKAVMPGYFKKRVPAISHVEPFSFTNQNGQRFTDENINGKVAVVNFFFTTCTSVCPRMNNNLKPAYEALKNTPNVLFLSFTSDPLRDSAARLKRYADSMNVNTDKWIFLTGRKDSLYKAARYSFKIDDPSNFVSNDTVDFLHSQFVALVNRKGDVVKIYDGLKPSELKTLEDDVKELLAD</sequence>
<evidence type="ECO:0000313" key="8">
    <source>
        <dbReference type="Proteomes" id="UP000321204"/>
    </source>
</evidence>
<protein>
    <submittedName>
        <fullName evidence="7">SCO family protein</fullName>
    </submittedName>
</protein>
<feature type="binding site" evidence="3">
    <location>
        <position position="164"/>
    </location>
    <ligand>
        <name>Cu cation</name>
        <dbReference type="ChEBI" id="CHEBI:23378"/>
    </ligand>
</feature>
<evidence type="ECO:0000256" key="1">
    <source>
        <dbReference type="ARBA" id="ARBA00010996"/>
    </source>
</evidence>
<dbReference type="Gene3D" id="3.40.30.10">
    <property type="entry name" value="Glutaredoxin"/>
    <property type="match status" value="1"/>
</dbReference>
<name>A0A5B8UKN8_9BACT</name>